<evidence type="ECO:0000313" key="1">
    <source>
        <dbReference type="EMBL" id="MCX2941318.1"/>
    </source>
</evidence>
<dbReference type="Proteomes" id="UP001300745">
    <property type="component" value="Unassembled WGS sequence"/>
</dbReference>
<evidence type="ECO:0008006" key="3">
    <source>
        <dbReference type="Google" id="ProtNLM"/>
    </source>
</evidence>
<keyword evidence="2" id="KW-1185">Reference proteome</keyword>
<gene>
    <name evidence="1" type="ORF">ORI27_32020</name>
</gene>
<name>A0ABT3SPD8_9MYCO</name>
<sequence length="58" mass="6752">MPTVEQMLESMRWAGEFLTRRDARLARASWRYSRPVCDLALVNQFPLDKTADSHLDAK</sequence>
<organism evidence="1 2">
    <name type="scientific">Mycobacterium pinniadriaticum</name>
    <dbReference type="NCBI Taxonomy" id="2994102"/>
    <lineage>
        <taxon>Bacteria</taxon>
        <taxon>Bacillati</taxon>
        <taxon>Actinomycetota</taxon>
        <taxon>Actinomycetes</taxon>
        <taxon>Mycobacteriales</taxon>
        <taxon>Mycobacteriaceae</taxon>
        <taxon>Mycobacterium</taxon>
    </lineage>
</organism>
<reference evidence="1 2" key="1">
    <citation type="submission" date="2022-11" db="EMBL/GenBank/DDBJ databases">
        <title>Mycobacterium sp. nov.</title>
        <authorList>
            <person name="Papic B."/>
            <person name="Spicic S."/>
            <person name="Duvnjak S."/>
        </authorList>
    </citation>
    <scope>NUCLEOTIDE SEQUENCE [LARGE SCALE GENOMIC DNA]</scope>
    <source>
        <strain evidence="1 2">CVI_P4</strain>
    </source>
</reference>
<evidence type="ECO:0000313" key="2">
    <source>
        <dbReference type="Proteomes" id="UP001300745"/>
    </source>
</evidence>
<dbReference type="RefSeq" id="WP_266001254.1">
    <property type="nucleotide sequence ID" value="NZ_JAPJDN010000068.1"/>
</dbReference>
<dbReference type="EMBL" id="JAPJDO010000068">
    <property type="protein sequence ID" value="MCX2941318.1"/>
    <property type="molecule type" value="Genomic_DNA"/>
</dbReference>
<accession>A0ABT3SPD8</accession>
<comment type="caution">
    <text evidence="1">The sequence shown here is derived from an EMBL/GenBank/DDBJ whole genome shotgun (WGS) entry which is preliminary data.</text>
</comment>
<protein>
    <recommendedName>
        <fullName evidence="3">Transposase</fullName>
    </recommendedName>
</protein>
<proteinExistence type="predicted"/>